<accession>A0ABY5MYA4</accession>
<gene>
    <name evidence="1" type="ORF">M1K48_03810</name>
</gene>
<dbReference type="EMBL" id="CP097253">
    <property type="protein sequence ID" value="UUR08771.1"/>
    <property type="molecule type" value="Genomic_DNA"/>
</dbReference>
<sequence>MLIAAFAVILVTVVIQGASLGWLIRRLEPKDSDPAPPMSLPQAEATVAKAKLRAVEANAYDERGELIHPHLLEQQQARARATERYASDADGFMDGIQSHFDVMLLVIAEGRRELLALHRAGKIEDEVLHDLERDLDLEEVSITFQRGAQLDLR</sequence>
<evidence type="ECO:0000313" key="2">
    <source>
        <dbReference type="Proteomes" id="UP000831921"/>
    </source>
</evidence>
<evidence type="ECO:0000313" key="1">
    <source>
        <dbReference type="EMBL" id="UUR08771.1"/>
    </source>
</evidence>
<dbReference type="RefSeq" id="WP_249504542.1">
    <property type="nucleotide sequence ID" value="NZ_CP097253.1"/>
</dbReference>
<name>A0ABY5MYA4_9SPHN</name>
<reference evidence="1 2" key="1">
    <citation type="submission" date="2022-05" db="EMBL/GenBank/DDBJ databases">
        <title>S8-45 Sphingomonas ultraviolaceadurans.</title>
        <authorList>
            <person name="Liu Y."/>
        </authorList>
    </citation>
    <scope>NUCLEOTIDE SEQUENCE [LARGE SCALE GENOMIC DNA]</scope>
    <source>
        <strain evidence="1 2">S8-45</strain>
    </source>
</reference>
<dbReference type="Proteomes" id="UP000831921">
    <property type="component" value="Chromosome"/>
</dbReference>
<protein>
    <recommendedName>
        <fullName evidence="3">Periplasmic heavy metal sensor</fullName>
    </recommendedName>
</protein>
<evidence type="ECO:0008006" key="3">
    <source>
        <dbReference type="Google" id="ProtNLM"/>
    </source>
</evidence>
<proteinExistence type="predicted"/>
<organism evidence="1 2">
    <name type="scientific">Sphingomonas glaciei</name>
    <dbReference type="NCBI Taxonomy" id="2938948"/>
    <lineage>
        <taxon>Bacteria</taxon>
        <taxon>Pseudomonadati</taxon>
        <taxon>Pseudomonadota</taxon>
        <taxon>Alphaproteobacteria</taxon>
        <taxon>Sphingomonadales</taxon>
        <taxon>Sphingomonadaceae</taxon>
        <taxon>Sphingomonas</taxon>
    </lineage>
</organism>
<keyword evidence="2" id="KW-1185">Reference proteome</keyword>